<dbReference type="Pfam" id="PF17940">
    <property type="entry name" value="TetR_C_31"/>
    <property type="match status" value="1"/>
</dbReference>
<dbReference type="PROSITE" id="PS50977">
    <property type="entry name" value="HTH_TETR_2"/>
    <property type="match status" value="1"/>
</dbReference>
<dbReference type="EMBL" id="BNAR01000005">
    <property type="protein sequence ID" value="GHH43279.1"/>
    <property type="molecule type" value="Genomic_DNA"/>
</dbReference>
<evidence type="ECO:0000313" key="4">
    <source>
        <dbReference type="EMBL" id="GHH43279.1"/>
    </source>
</evidence>
<dbReference type="InterPro" id="IPR009057">
    <property type="entry name" value="Homeodomain-like_sf"/>
</dbReference>
<dbReference type="Gene3D" id="1.10.357.10">
    <property type="entry name" value="Tetracycline Repressor, domain 2"/>
    <property type="match status" value="1"/>
</dbReference>
<dbReference type="RefSeq" id="WP_191299701.1">
    <property type="nucleotide sequence ID" value="NZ_BNAR01000005.1"/>
</dbReference>
<comment type="caution">
    <text evidence="4">The sequence shown here is derived from an EMBL/GenBank/DDBJ whole genome shotgun (WGS) entry which is preliminary data.</text>
</comment>
<evidence type="ECO:0000256" key="1">
    <source>
        <dbReference type="ARBA" id="ARBA00023125"/>
    </source>
</evidence>
<accession>A0ABQ3MGU1</accession>
<dbReference type="PANTHER" id="PTHR30055">
    <property type="entry name" value="HTH-TYPE TRANSCRIPTIONAL REGULATOR RUTR"/>
    <property type="match status" value="1"/>
</dbReference>
<name>A0ABQ3MGU1_9PSEU</name>
<dbReference type="Proteomes" id="UP000605568">
    <property type="component" value="Unassembled WGS sequence"/>
</dbReference>
<keyword evidence="5" id="KW-1185">Reference proteome</keyword>
<dbReference type="Pfam" id="PF00440">
    <property type="entry name" value="TetR_N"/>
    <property type="match status" value="1"/>
</dbReference>
<protein>
    <submittedName>
        <fullName evidence="4">TetR family transcriptional regulator</fullName>
    </submittedName>
</protein>
<proteinExistence type="predicted"/>
<feature type="domain" description="HTH tetR-type" evidence="3">
    <location>
        <begin position="7"/>
        <end position="67"/>
    </location>
</feature>
<dbReference type="InterPro" id="IPR041583">
    <property type="entry name" value="TetR_C_31"/>
</dbReference>
<gene>
    <name evidence="4" type="ORF">GCM10017774_40990</name>
</gene>
<keyword evidence="1 2" id="KW-0238">DNA-binding</keyword>
<evidence type="ECO:0000256" key="2">
    <source>
        <dbReference type="PROSITE-ProRule" id="PRU00335"/>
    </source>
</evidence>
<dbReference type="InterPro" id="IPR001647">
    <property type="entry name" value="HTH_TetR"/>
</dbReference>
<dbReference type="SUPFAM" id="SSF48498">
    <property type="entry name" value="Tetracyclin repressor-like, C-terminal domain"/>
    <property type="match status" value="1"/>
</dbReference>
<dbReference type="InterPro" id="IPR050109">
    <property type="entry name" value="HTH-type_TetR-like_transc_reg"/>
</dbReference>
<evidence type="ECO:0000259" key="3">
    <source>
        <dbReference type="PROSITE" id="PS50977"/>
    </source>
</evidence>
<feature type="DNA-binding region" description="H-T-H motif" evidence="2">
    <location>
        <begin position="30"/>
        <end position="49"/>
    </location>
</feature>
<reference evidence="5" key="1">
    <citation type="journal article" date="2019" name="Int. J. Syst. Evol. Microbiol.">
        <title>The Global Catalogue of Microorganisms (GCM) 10K type strain sequencing project: providing services to taxonomists for standard genome sequencing and annotation.</title>
        <authorList>
            <consortium name="The Broad Institute Genomics Platform"/>
            <consortium name="The Broad Institute Genome Sequencing Center for Infectious Disease"/>
            <person name="Wu L."/>
            <person name="Ma J."/>
        </authorList>
    </citation>
    <scope>NUCLEOTIDE SEQUENCE [LARGE SCALE GENOMIC DNA]</scope>
    <source>
        <strain evidence="5">CGMCC 4.7367</strain>
    </source>
</reference>
<dbReference type="SUPFAM" id="SSF46689">
    <property type="entry name" value="Homeodomain-like"/>
    <property type="match status" value="1"/>
</dbReference>
<dbReference type="PANTHER" id="PTHR30055:SF231">
    <property type="entry name" value="TRANSCRIPTIONAL REGULATORY PROTEIN (PROBABLY DEOR-FAMILY)-RELATED"/>
    <property type="match status" value="1"/>
</dbReference>
<sequence>MTRRHDPHRRQRIIEAAVEVISESGLAALTHRTAAARADVPLGSTTYHFLSLDELLDAAVHTVAERNVARLREWALSLPAQADLSTELAGFIVLLAGEHRQTSVLAYELYGGALRRPALRAASTSWDEMLTEVFESTVDAATARALTAMFNGLLYQALVSPGKPEQADLEQVLRRLLD</sequence>
<organism evidence="4 5">
    <name type="scientific">Lentzea cavernae</name>
    <dbReference type="NCBI Taxonomy" id="2020703"/>
    <lineage>
        <taxon>Bacteria</taxon>
        <taxon>Bacillati</taxon>
        <taxon>Actinomycetota</taxon>
        <taxon>Actinomycetes</taxon>
        <taxon>Pseudonocardiales</taxon>
        <taxon>Pseudonocardiaceae</taxon>
        <taxon>Lentzea</taxon>
    </lineage>
</organism>
<evidence type="ECO:0000313" key="5">
    <source>
        <dbReference type="Proteomes" id="UP000605568"/>
    </source>
</evidence>
<dbReference type="InterPro" id="IPR036271">
    <property type="entry name" value="Tet_transcr_reg_TetR-rel_C_sf"/>
</dbReference>